<dbReference type="GeneID" id="20652367"/>
<dbReference type="InterPro" id="IPR053151">
    <property type="entry name" value="RNase_H-like"/>
</dbReference>
<dbReference type="InterPro" id="IPR002156">
    <property type="entry name" value="RNaseH_domain"/>
</dbReference>
<evidence type="ECO:0000313" key="3">
    <source>
        <dbReference type="Proteomes" id="UP000002640"/>
    </source>
</evidence>
<dbReference type="PANTHER" id="PTHR47723:SF19">
    <property type="entry name" value="POLYNUCLEOTIDYL TRANSFERASE, RIBONUCLEASE H-LIKE SUPERFAMILY PROTEIN"/>
    <property type="match status" value="1"/>
</dbReference>
<gene>
    <name evidence="2" type="ORF">PHYSODRAFT_433305</name>
</gene>
<keyword evidence="3" id="KW-1185">Reference proteome</keyword>
<dbReference type="InterPro" id="IPR036397">
    <property type="entry name" value="RNaseH_sf"/>
</dbReference>
<evidence type="ECO:0000313" key="2">
    <source>
        <dbReference type="EMBL" id="EGZ22946.1"/>
    </source>
</evidence>
<accession>G4YRW9</accession>
<evidence type="ECO:0000259" key="1">
    <source>
        <dbReference type="Pfam" id="PF13456"/>
    </source>
</evidence>
<dbReference type="SUPFAM" id="SSF53098">
    <property type="entry name" value="Ribonuclease H-like"/>
    <property type="match status" value="1"/>
</dbReference>
<dbReference type="PANTHER" id="PTHR47723">
    <property type="entry name" value="OS05G0353850 PROTEIN"/>
    <property type="match status" value="1"/>
</dbReference>
<dbReference type="OMA" id="VNDSEYY"/>
<dbReference type="InterPro" id="IPR012337">
    <property type="entry name" value="RNaseH-like_sf"/>
</dbReference>
<feature type="non-terminal residue" evidence="2">
    <location>
        <position position="155"/>
    </location>
</feature>
<dbReference type="Proteomes" id="UP000002640">
    <property type="component" value="Unassembled WGS sequence"/>
</dbReference>
<dbReference type="Pfam" id="PF13456">
    <property type="entry name" value="RVT_3"/>
    <property type="match status" value="1"/>
</dbReference>
<organism evidence="2 3">
    <name type="scientific">Phytophthora sojae (strain P6497)</name>
    <name type="common">Soybean stem and root rot agent</name>
    <name type="synonym">Phytophthora megasperma f. sp. glycines</name>
    <dbReference type="NCBI Taxonomy" id="1094619"/>
    <lineage>
        <taxon>Eukaryota</taxon>
        <taxon>Sar</taxon>
        <taxon>Stramenopiles</taxon>
        <taxon>Oomycota</taxon>
        <taxon>Peronosporomycetes</taxon>
        <taxon>Peronosporales</taxon>
        <taxon>Peronosporaceae</taxon>
        <taxon>Phytophthora</taxon>
    </lineage>
</organism>
<proteinExistence type="predicted"/>
<name>G4YRW9_PHYSP</name>
<dbReference type="AlphaFoldDB" id="G4YRW9"/>
<dbReference type="SMR" id="G4YRW9"/>
<dbReference type="GO" id="GO:0004523">
    <property type="term" value="F:RNA-DNA hybrid ribonuclease activity"/>
    <property type="evidence" value="ECO:0007669"/>
    <property type="project" value="InterPro"/>
</dbReference>
<dbReference type="KEGG" id="psoj:PHYSODRAFT_433305"/>
<dbReference type="RefSeq" id="XP_009518234.1">
    <property type="nucleotide sequence ID" value="XM_009519939.1"/>
</dbReference>
<dbReference type="EMBL" id="JH159152">
    <property type="protein sequence ID" value="EGZ22946.1"/>
    <property type="molecule type" value="Genomic_DNA"/>
</dbReference>
<dbReference type="GO" id="GO:0003676">
    <property type="term" value="F:nucleic acid binding"/>
    <property type="evidence" value="ECO:0007669"/>
    <property type="project" value="InterPro"/>
</dbReference>
<dbReference type="InParanoid" id="G4YRW9"/>
<reference evidence="2 3" key="1">
    <citation type="journal article" date="2006" name="Science">
        <title>Phytophthora genome sequences uncover evolutionary origins and mechanisms of pathogenesis.</title>
        <authorList>
            <person name="Tyler B.M."/>
            <person name="Tripathy S."/>
            <person name="Zhang X."/>
            <person name="Dehal P."/>
            <person name="Jiang R.H."/>
            <person name="Aerts A."/>
            <person name="Arredondo F.D."/>
            <person name="Baxter L."/>
            <person name="Bensasson D."/>
            <person name="Beynon J.L."/>
            <person name="Chapman J."/>
            <person name="Damasceno C.M."/>
            <person name="Dorrance A.E."/>
            <person name="Dou D."/>
            <person name="Dickerman A.W."/>
            <person name="Dubchak I.L."/>
            <person name="Garbelotto M."/>
            <person name="Gijzen M."/>
            <person name="Gordon S.G."/>
            <person name="Govers F."/>
            <person name="Grunwald N.J."/>
            <person name="Huang W."/>
            <person name="Ivors K.L."/>
            <person name="Jones R.W."/>
            <person name="Kamoun S."/>
            <person name="Krampis K."/>
            <person name="Lamour K.H."/>
            <person name="Lee M.K."/>
            <person name="McDonald W.H."/>
            <person name="Medina M."/>
            <person name="Meijer H.J."/>
            <person name="Nordberg E.K."/>
            <person name="Maclean D.J."/>
            <person name="Ospina-Giraldo M.D."/>
            <person name="Morris P.F."/>
            <person name="Phuntumart V."/>
            <person name="Putnam N.H."/>
            <person name="Rash S."/>
            <person name="Rose J.K."/>
            <person name="Sakihama Y."/>
            <person name="Salamov A.A."/>
            <person name="Savidor A."/>
            <person name="Scheuring C.F."/>
            <person name="Smith B.M."/>
            <person name="Sobral B.W."/>
            <person name="Terry A."/>
            <person name="Torto-Alalibo T.A."/>
            <person name="Win J."/>
            <person name="Xu Z."/>
            <person name="Zhang H."/>
            <person name="Grigoriev I.V."/>
            <person name="Rokhsar D.S."/>
            <person name="Boore J.L."/>
        </authorList>
    </citation>
    <scope>NUCLEOTIDE SEQUENCE [LARGE SCALE GENOMIC DNA]</scope>
    <source>
        <strain evidence="2 3">P6497</strain>
    </source>
</reference>
<dbReference type="Gene3D" id="3.30.420.10">
    <property type="entry name" value="Ribonuclease H-like superfamily/Ribonuclease H"/>
    <property type="match status" value="1"/>
</dbReference>
<sequence>MLESDYRGVVLSFDGAAKTSTRVGSCGCVLPGRTWVHPTVNDAEYHGLQNGLKRTSERGVEDLIAVGDSRIVIQQVQGLINGNQPNLKRRLVVYEVLRTKFKTVQLVHVKRLYNQAADYLTLKTLALGKSWQVEDAGERSHLQLVSRIPELVKKP</sequence>
<protein>
    <recommendedName>
        <fullName evidence="1">RNase H type-1 domain-containing protein</fullName>
    </recommendedName>
</protein>
<feature type="domain" description="RNase H type-1" evidence="1">
    <location>
        <begin position="39"/>
        <end position="120"/>
    </location>
</feature>